<evidence type="ECO:0000313" key="11">
    <source>
        <dbReference type="EMBL" id="TSE28926.1"/>
    </source>
</evidence>
<dbReference type="FunFam" id="3.40.50.920:FF:000003">
    <property type="entry name" value="Transketolase"/>
    <property type="match status" value="1"/>
</dbReference>
<evidence type="ECO:0000256" key="3">
    <source>
        <dbReference type="ARBA" id="ARBA00007131"/>
    </source>
</evidence>
<comment type="cofactor">
    <cofactor evidence="1">
        <name>Mg(2+)</name>
        <dbReference type="ChEBI" id="CHEBI:18420"/>
    </cofactor>
</comment>
<dbReference type="InterPro" id="IPR009014">
    <property type="entry name" value="Transketo_C/PFOR_II"/>
</dbReference>
<dbReference type="Pfam" id="PF22613">
    <property type="entry name" value="Transketolase_C_1"/>
    <property type="match status" value="1"/>
</dbReference>
<dbReference type="Proteomes" id="UP000318294">
    <property type="component" value="Unassembled WGS sequence"/>
</dbReference>
<dbReference type="PANTHER" id="PTHR43522:SF2">
    <property type="entry name" value="TRANSKETOLASE 1-RELATED"/>
    <property type="match status" value="1"/>
</dbReference>
<dbReference type="CDD" id="cd07033">
    <property type="entry name" value="TPP_PYR_DXS_TK_like"/>
    <property type="match status" value="1"/>
</dbReference>
<dbReference type="EC" id="2.2.1.1" evidence="5"/>
<dbReference type="SUPFAM" id="SSF52922">
    <property type="entry name" value="TK C-terminal domain-like"/>
    <property type="match status" value="1"/>
</dbReference>
<proteinExistence type="inferred from homology"/>
<dbReference type="SMART" id="SM00861">
    <property type="entry name" value="Transket_pyr"/>
    <property type="match status" value="1"/>
</dbReference>
<dbReference type="AlphaFoldDB" id="A0A554WZB3"/>
<evidence type="ECO:0000313" key="12">
    <source>
        <dbReference type="Proteomes" id="UP000318294"/>
    </source>
</evidence>
<dbReference type="InterPro" id="IPR033247">
    <property type="entry name" value="Transketolase_fam"/>
</dbReference>
<feature type="domain" description="Transketolase-like pyrimidine-binding" evidence="10">
    <location>
        <begin position="66"/>
        <end position="237"/>
    </location>
</feature>
<dbReference type="Gene3D" id="3.40.50.970">
    <property type="match status" value="1"/>
</dbReference>
<dbReference type="EMBL" id="VJON01000079">
    <property type="protein sequence ID" value="TSE28926.1"/>
    <property type="molecule type" value="Genomic_DNA"/>
</dbReference>
<protein>
    <recommendedName>
        <fullName evidence="5">transketolase</fullName>
        <ecNumber evidence="5">2.2.1.1</ecNumber>
    </recommendedName>
</protein>
<comment type="cofactor">
    <cofactor evidence="2">
        <name>thiamine diphosphate</name>
        <dbReference type="ChEBI" id="CHEBI:58937"/>
    </cofactor>
</comment>
<accession>A0A554WZB3</accession>
<reference evidence="11 12" key="1">
    <citation type="submission" date="2019-07" db="EMBL/GenBank/DDBJ databases">
        <title>Tepidimonas charontis SPSP-6 draft genome.</title>
        <authorList>
            <person name="Da Costa M.S."/>
            <person name="Froufe H.J.C."/>
            <person name="Egas C."/>
            <person name="Albuquerque L."/>
        </authorList>
    </citation>
    <scope>NUCLEOTIDE SEQUENCE [LARGE SCALE GENOMIC DNA]</scope>
    <source>
        <strain evidence="11 12">SPSP-6</strain>
    </source>
</reference>
<comment type="caution">
    <text evidence="11">The sequence shown here is derived from an EMBL/GenBank/DDBJ whole genome shotgun (WGS) entry which is preliminary data.</text>
</comment>
<evidence type="ECO:0000256" key="1">
    <source>
        <dbReference type="ARBA" id="ARBA00001946"/>
    </source>
</evidence>
<organism evidence="11 12">
    <name type="scientific">Tepidimonas charontis</name>
    <dbReference type="NCBI Taxonomy" id="2267262"/>
    <lineage>
        <taxon>Bacteria</taxon>
        <taxon>Pseudomonadati</taxon>
        <taxon>Pseudomonadota</taxon>
        <taxon>Betaproteobacteria</taxon>
        <taxon>Burkholderiales</taxon>
        <taxon>Tepidimonas</taxon>
    </lineage>
</organism>
<dbReference type="FunFam" id="3.40.50.970:FF:000003">
    <property type="entry name" value="Transketolase"/>
    <property type="match status" value="1"/>
</dbReference>
<dbReference type="GO" id="GO:0009052">
    <property type="term" value="P:pentose-phosphate shunt, non-oxidative branch"/>
    <property type="evidence" value="ECO:0007669"/>
    <property type="project" value="UniProtKB-ARBA"/>
</dbReference>
<name>A0A554WZB3_9BURK</name>
<dbReference type="Gene3D" id="3.40.50.920">
    <property type="match status" value="1"/>
</dbReference>
<keyword evidence="9" id="KW-0786">Thiamine pyrophosphate</keyword>
<evidence type="ECO:0000256" key="4">
    <source>
        <dbReference type="ARBA" id="ARBA00011738"/>
    </source>
</evidence>
<comment type="similarity">
    <text evidence="3">Belongs to the transketolase family.</text>
</comment>
<dbReference type="GO" id="GO:0004802">
    <property type="term" value="F:transketolase activity"/>
    <property type="evidence" value="ECO:0007669"/>
    <property type="project" value="UniProtKB-EC"/>
</dbReference>
<dbReference type="Pfam" id="PF02779">
    <property type="entry name" value="Transket_pyr"/>
    <property type="match status" value="1"/>
</dbReference>
<evidence type="ECO:0000256" key="7">
    <source>
        <dbReference type="ARBA" id="ARBA00022723"/>
    </source>
</evidence>
<gene>
    <name evidence="11" type="primary">tktA_2</name>
    <name evidence="11" type="ORF">Tchar_02647</name>
</gene>
<evidence type="ECO:0000256" key="8">
    <source>
        <dbReference type="ARBA" id="ARBA00022842"/>
    </source>
</evidence>
<comment type="subunit">
    <text evidence="4">Homodimer.</text>
</comment>
<dbReference type="GO" id="GO:0046872">
    <property type="term" value="F:metal ion binding"/>
    <property type="evidence" value="ECO:0007669"/>
    <property type="project" value="UniProtKB-KW"/>
</dbReference>
<evidence type="ECO:0000256" key="9">
    <source>
        <dbReference type="ARBA" id="ARBA00023052"/>
    </source>
</evidence>
<keyword evidence="7" id="KW-0479">Metal-binding</keyword>
<sequence length="372" mass="40590">MRAAWDARARGAQAEAEWRQRWLAYATAYPREAAELQRRWAGELPADWAERVAAWVAEVGAQRDAVATRKASQQALDRLATALPELFGGSADLTASNLTNFKGCTIAGRDRWGNHLSYGVREFGMAAMMNGIALHGGYIPYGGTFLTFSDYSRNAVRMAALMKQRVVHVFTHDSIGLGEDGPTHQPIEHVPSLRLIPNLDVWRPADALETLVAWTQALQRRDGPSALCLSRQNLPAVTQPEQAEAMARGGYVLRDAPGARVVLVATGSEVAIALQAQQRLAEQGVAARVVSLPSTTVFDRQSADWREAVLPPALPVVAVEAAHPDFWHKYVDRRGRIVGIDRFGESAPGPKLYEHFGLVAERVAAAALECLS</sequence>
<dbReference type="GO" id="GO:0005829">
    <property type="term" value="C:cytosol"/>
    <property type="evidence" value="ECO:0007669"/>
    <property type="project" value="TreeGrafter"/>
</dbReference>
<dbReference type="SUPFAM" id="SSF52518">
    <property type="entry name" value="Thiamin diphosphate-binding fold (THDP-binding)"/>
    <property type="match status" value="1"/>
</dbReference>
<evidence type="ECO:0000256" key="6">
    <source>
        <dbReference type="ARBA" id="ARBA00022679"/>
    </source>
</evidence>
<evidence type="ECO:0000256" key="5">
    <source>
        <dbReference type="ARBA" id="ARBA00013152"/>
    </source>
</evidence>
<evidence type="ECO:0000259" key="10">
    <source>
        <dbReference type="SMART" id="SM00861"/>
    </source>
</evidence>
<keyword evidence="12" id="KW-1185">Reference proteome</keyword>
<dbReference type="InterPro" id="IPR005475">
    <property type="entry name" value="Transketolase-like_Pyr-bd"/>
</dbReference>
<keyword evidence="8" id="KW-0460">Magnesium</keyword>
<dbReference type="PANTHER" id="PTHR43522">
    <property type="entry name" value="TRANSKETOLASE"/>
    <property type="match status" value="1"/>
</dbReference>
<keyword evidence="6 11" id="KW-0808">Transferase</keyword>
<dbReference type="InterPro" id="IPR029061">
    <property type="entry name" value="THDP-binding"/>
</dbReference>
<dbReference type="InterPro" id="IPR055152">
    <property type="entry name" value="Transketolase-like_C_2"/>
</dbReference>
<evidence type="ECO:0000256" key="2">
    <source>
        <dbReference type="ARBA" id="ARBA00001964"/>
    </source>
</evidence>
<dbReference type="PROSITE" id="PS00802">
    <property type="entry name" value="TRANSKETOLASE_2"/>
    <property type="match status" value="1"/>
</dbReference>
<dbReference type="InterPro" id="IPR020826">
    <property type="entry name" value="Transketolase_BS"/>
</dbReference>